<evidence type="ECO:0000313" key="3">
    <source>
        <dbReference type="Proteomes" id="UP000232453"/>
    </source>
</evidence>
<dbReference type="InterPro" id="IPR010640">
    <property type="entry name" value="Low_temperature_requirement_A"/>
</dbReference>
<feature type="transmembrane region" description="Helical" evidence="1">
    <location>
        <begin position="148"/>
        <end position="168"/>
    </location>
</feature>
<name>A0AA44ZNW8_PSEA5</name>
<dbReference type="EMBL" id="PHUJ01000003">
    <property type="protein sequence ID" value="PKB30278.1"/>
    <property type="molecule type" value="Genomic_DNA"/>
</dbReference>
<dbReference type="RefSeq" id="WP_208622960.1">
    <property type="nucleotide sequence ID" value="NZ_JBICSI010000003.1"/>
</dbReference>
<keyword evidence="1" id="KW-1133">Transmembrane helix</keyword>
<dbReference type="AlphaFoldDB" id="A0AA44ZNW8"/>
<feature type="transmembrane region" description="Helical" evidence="1">
    <location>
        <begin position="342"/>
        <end position="371"/>
    </location>
</feature>
<dbReference type="PANTHER" id="PTHR36840:SF1">
    <property type="entry name" value="BLL5714 PROTEIN"/>
    <property type="match status" value="1"/>
</dbReference>
<evidence type="ECO:0000313" key="2">
    <source>
        <dbReference type="EMBL" id="PKB30278.1"/>
    </source>
</evidence>
<dbReference type="Pfam" id="PF06772">
    <property type="entry name" value="LtrA"/>
    <property type="match status" value="1"/>
</dbReference>
<feature type="transmembrane region" description="Helical" evidence="1">
    <location>
        <begin position="54"/>
        <end position="75"/>
    </location>
</feature>
<feature type="transmembrane region" description="Helical" evidence="1">
    <location>
        <begin position="238"/>
        <end position="258"/>
    </location>
</feature>
<feature type="transmembrane region" description="Helical" evidence="1">
    <location>
        <begin position="206"/>
        <end position="226"/>
    </location>
</feature>
<dbReference type="Proteomes" id="UP000232453">
    <property type="component" value="Unassembled WGS sequence"/>
</dbReference>
<keyword evidence="1" id="KW-0812">Transmembrane</keyword>
<keyword evidence="1" id="KW-0472">Membrane</keyword>
<feature type="transmembrane region" description="Helical" evidence="1">
    <location>
        <begin position="308"/>
        <end position="330"/>
    </location>
</feature>
<dbReference type="PANTHER" id="PTHR36840">
    <property type="entry name" value="BLL5714 PROTEIN"/>
    <property type="match status" value="1"/>
</dbReference>
<accession>A0AA44ZNW8</accession>
<reference evidence="2 3" key="1">
    <citation type="submission" date="2017-11" db="EMBL/GenBank/DDBJ databases">
        <title>Sequencing the genomes of 1000 actinobacteria strains.</title>
        <authorList>
            <person name="Klenk H.-P."/>
        </authorList>
    </citation>
    <scope>NUCLEOTIDE SEQUENCE [LARGE SCALE GENOMIC DNA]</scope>
    <source>
        <strain evidence="2 3">DSM 44104</strain>
    </source>
</reference>
<feature type="transmembrane region" description="Helical" evidence="1">
    <location>
        <begin position="279"/>
        <end position="296"/>
    </location>
</feature>
<evidence type="ECO:0000256" key="1">
    <source>
        <dbReference type="SAM" id="Phobius"/>
    </source>
</evidence>
<organism evidence="2 3">
    <name type="scientific">Pseudonocardia alni</name>
    <name type="common">Amycolata alni</name>
    <dbReference type="NCBI Taxonomy" id="33907"/>
    <lineage>
        <taxon>Bacteria</taxon>
        <taxon>Bacillati</taxon>
        <taxon>Actinomycetota</taxon>
        <taxon>Actinomycetes</taxon>
        <taxon>Pseudonocardiales</taxon>
        <taxon>Pseudonocardiaceae</taxon>
        <taxon>Pseudonocardia</taxon>
    </lineage>
</organism>
<feature type="transmembrane region" description="Helical" evidence="1">
    <location>
        <begin position="174"/>
        <end position="194"/>
    </location>
</feature>
<sequence length="384" mass="40625">MPGVNLGLRAMRPRDPDEPHRAASPLELFFDLVFVVAVSLSSAALHHSESGGHIGAGVGSYLLVFFGIWWAWMNFTWFASAFDVDDWLYRVTTLVQMAGALVLAAGTPSAMAGEGYGVLVAGYVVMRLAMVTQWLRAARSHRELRVTALRYAGGIVVVQLLWITWVLVDPHPVGFVVLALAELAVPVVAERARTTPWHPHHIAERYSLFTLILLGESVLASTTAVVDALSSAEHLGPLLLLSACGLVLAAGMWWVYFARDQHEHLRAMPRALVHGYGHYLVFAAAGAFSAGIEVAVDVDTTATGLSAAAAGATLTVPVALFVLGVWALALRPTLTAGRSAAVVVLAGLLGLSAFAPFTPVVAAVVMVAVVVTVETAPARNTVAA</sequence>
<comment type="caution">
    <text evidence="2">The sequence shown here is derived from an EMBL/GenBank/DDBJ whole genome shotgun (WGS) entry which is preliminary data.</text>
</comment>
<gene>
    <name evidence="2" type="ORF">ATL51_1938</name>
</gene>
<feature type="transmembrane region" description="Helical" evidence="1">
    <location>
        <begin position="28"/>
        <end position="48"/>
    </location>
</feature>
<protein>
    <submittedName>
        <fullName evidence="2">Low temperature requirement protein LtrA</fullName>
    </submittedName>
</protein>
<proteinExistence type="predicted"/>